<gene>
    <name evidence="2" type="ORF">PPERSA_02813</name>
</gene>
<dbReference type="AlphaFoldDB" id="A0A0V0QMU3"/>
<feature type="region of interest" description="Disordered" evidence="1">
    <location>
        <begin position="1"/>
        <end position="22"/>
    </location>
</feature>
<accession>A0A0V0QMU3</accession>
<dbReference type="OrthoDB" id="282579at2759"/>
<dbReference type="OMA" id="PLLLYEM"/>
<evidence type="ECO:0000313" key="2">
    <source>
        <dbReference type="EMBL" id="KRX03434.1"/>
    </source>
</evidence>
<reference evidence="2 3" key="1">
    <citation type="journal article" date="2015" name="Sci. Rep.">
        <title>Genome of the facultative scuticociliatosis pathogen Pseudocohnilembus persalinus provides insight into its virulence through horizontal gene transfer.</title>
        <authorList>
            <person name="Xiong J."/>
            <person name="Wang G."/>
            <person name="Cheng J."/>
            <person name="Tian M."/>
            <person name="Pan X."/>
            <person name="Warren A."/>
            <person name="Jiang C."/>
            <person name="Yuan D."/>
            <person name="Miao W."/>
        </authorList>
    </citation>
    <scope>NUCLEOTIDE SEQUENCE [LARGE SCALE GENOMIC DNA]</scope>
    <source>
        <strain evidence="2">36N120E</strain>
    </source>
</reference>
<keyword evidence="3" id="KW-1185">Reference proteome</keyword>
<evidence type="ECO:0000313" key="3">
    <source>
        <dbReference type="Proteomes" id="UP000054937"/>
    </source>
</evidence>
<proteinExistence type="predicted"/>
<organism evidence="2 3">
    <name type="scientific">Pseudocohnilembus persalinus</name>
    <name type="common">Ciliate</name>
    <dbReference type="NCBI Taxonomy" id="266149"/>
    <lineage>
        <taxon>Eukaryota</taxon>
        <taxon>Sar</taxon>
        <taxon>Alveolata</taxon>
        <taxon>Ciliophora</taxon>
        <taxon>Intramacronucleata</taxon>
        <taxon>Oligohymenophorea</taxon>
        <taxon>Scuticociliatia</taxon>
        <taxon>Philasterida</taxon>
        <taxon>Pseudocohnilembidae</taxon>
        <taxon>Pseudocohnilembus</taxon>
    </lineage>
</organism>
<name>A0A0V0QMU3_PSEPJ</name>
<protein>
    <submittedName>
        <fullName evidence="2">Uncharacterized protein</fullName>
    </submittedName>
</protein>
<sequence>MPANEKAKKKSSKKKEEVKQEIKQEEIPQGNWIKIKFILLEDDWSFADHEIYVEAHQNTLFLQRQLIQFHGKIKNIFVYFDKHKQQSLQLDFNTKIEDVLQDKGAPTKQQAKTHQLYYSFDVDLQTHLLNYDNFTVLKHLDKPKNLQTKFSYIDKNNIQLNPNILKQEKERIQAQKIIPNNKGTQEHH</sequence>
<dbReference type="EMBL" id="LDAU01000131">
    <property type="protein sequence ID" value="KRX03434.1"/>
    <property type="molecule type" value="Genomic_DNA"/>
</dbReference>
<dbReference type="InParanoid" id="A0A0V0QMU3"/>
<dbReference type="Proteomes" id="UP000054937">
    <property type="component" value="Unassembled WGS sequence"/>
</dbReference>
<comment type="caution">
    <text evidence="2">The sequence shown here is derived from an EMBL/GenBank/DDBJ whole genome shotgun (WGS) entry which is preliminary data.</text>
</comment>
<evidence type="ECO:0000256" key="1">
    <source>
        <dbReference type="SAM" id="MobiDB-lite"/>
    </source>
</evidence>